<dbReference type="InterPro" id="IPR050091">
    <property type="entry name" value="PKS_NRPS_Biosynth_Enz"/>
</dbReference>
<dbReference type="PROSITE" id="PS00012">
    <property type="entry name" value="PHOSPHOPANTETHEINE"/>
    <property type="match status" value="1"/>
</dbReference>
<dbReference type="SUPFAM" id="SSF52151">
    <property type="entry name" value="FabD/lysophospholipase-like"/>
    <property type="match status" value="1"/>
</dbReference>
<dbReference type="SMART" id="SM00822">
    <property type="entry name" value="PKS_KR"/>
    <property type="match status" value="1"/>
</dbReference>
<dbReference type="PROSITE" id="PS52019">
    <property type="entry name" value="PKS_MFAS_DH"/>
    <property type="match status" value="1"/>
</dbReference>
<dbReference type="PROSITE" id="PS50075">
    <property type="entry name" value="CARRIER"/>
    <property type="match status" value="1"/>
</dbReference>
<feature type="region of interest" description="C-terminal hotdog fold" evidence="9">
    <location>
        <begin position="1071"/>
        <end position="1209"/>
    </location>
</feature>
<dbReference type="CDD" id="cd05195">
    <property type="entry name" value="enoyl_red"/>
    <property type="match status" value="1"/>
</dbReference>
<dbReference type="Gene3D" id="3.40.50.720">
    <property type="entry name" value="NAD(P)-binding Rossmann-like Domain"/>
    <property type="match status" value="1"/>
</dbReference>
<dbReference type="InterPro" id="IPR049900">
    <property type="entry name" value="PKS_mFAS_DH"/>
</dbReference>
<dbReference type="SUPFAM" id="SSF47336">
    <property type="entry name" value="ACP-like"/>
    <property type="match status" value="1"/>
</dbReference>
<organism evidence="13 14">
    <name type="scientific">Dactylosporangium cerinum</name>
    <dbReference type="NCBI Taxonomy" id="1434730"/>
    <lineage>
        <taxon>Bacteria</taxon>
        <taxon>Bacillati</taxon>
        <taxon>Actinomycetota</taxon>
        <taxon>Actinomycetes</taxon>
        <taxon>Micromonosporales</taxon>
        <taxon>Micromonosporaceae</taxon>
        <taxon>Dactylosporangium</taxon>
    </lineage>
</organism>
<dbReference type="SUPFAM" id="SSF50129">
    <property type="entry name" value="GroES-like"/>
    <property type="match status" value="1"/>
</dbReference>
<proteinExistence type="predicted"/>
<keyword evidence="8" id="KW-0012">Acyltransferase</keyword>
<gene>
    <name evidence="13" type="ORF">ACFPIJ_26255</name>
</gene>
<dbReference type="Pfam" id="PF02801">
    <property type="entry name" value="Ketoacyl-synt_C"/>
    <property type="match status" value="1"/>
</dbReference>
<evidence type="ECO:0000259" key="11">
    <source>
        <dbReference type="PROSITE" id="PS52004"/>
    </source>
</evidence>
<dbReference type="InterPro" id="IPR055123">
    <property type="entry name" value="SpnB-like_Rossmann"/>
</dbReference>
<dbReference type="InterPro" id="IPR016035">
    <property type="entry name" value="Acyl_Trfase/lysoPLipase"/>
</dbReference>
<protein>
    <submittedName>
        <fullName evidence="13">SDR family NAD(P)-dependent oxidoreductase</fullName>
    </submittedName>
</protein>
<feature type="region of interest" description="N-terminal hotdog fold" evidence="9">
    <location>
        <begin position="926"/>
        <end position="1053"/>
    </location>
</feature>
<dbReference type="InterPro" id="IPR057326">
    <property type="entry name" value="KR_dom"/>
</dbReference>
<evidence type="ECO:0000313" key="14">
    <source>
        <dbReference type="Proteomes" id="UP001595912"/>
    </source>
</evidence>
<dbReference type="Proteomes" id="UP001595912">
    <property type="component" value="Unassembled WGS sequence"/>
</dbReference>
<dbReference type="SMART" id="SM00826">
    <property type="entry name" value="PKS_DH"/>
    <property type="match status" value="1"/>
</dbReference>
<comment type="caution">
    <text evidence="13">The sequence shown here is derived from an EMBL/GenBank/DDBJ whole genome shotgun (WGS) entry which is preliminary data.</text>
</comment>
<keyword evidence="5" id="KW-0808">Transferase</keyword>
<feature type="domain" description="Ketosynthase family 3 (KS3)" evidence="11">
    <location>
        <begin position="34"/>
        <end position="460"/>
    </location>
</feature>
<dbReference type="InterPro" id="IPR009081">
    <property type="entry name" value="PP-bd_ACP"/>
</dbReference>
<feature type="active site" description="Proton donor; for dehydratase activity" evidence="9">
    <location>
        <position position="1130"/>
    </location>
</feature>
<dbReference type="SUPFAM" id="SSF53901">
    <property type="entry name" value="Thiolase-like"/>
    <property type="match status" value="1"/>
</dbReference>
<dbReference type="InterPro" id="IPR014030">
    <property type="entry name" value="Ketoacyl_synth_N"/>
</dbReference>
<evidence type="ECO:0000313" key="13">
    <source>
        <dbReference type="EMBL" id="MFC5001323.1"/>
    </source>
</evidence>
<keyword evidence="14" id="KW-1185">Reference proteome</keyword>
<dbReference type="InterPro" id="IPR016039">
    <property type="entry name" value="Thiolase-like"/>
</dbReference>
<dbReference type="Pfam" id="PF00698">
    <property type="entry name" value="Acyl_transf_1"/>
    <property type="match status" value="1"/>
</dbReference>
<dbReference type="SUPFAM" id="SSF55048">
    <property type="entry name" value="Probable ACP-binding domain of malonyl-CoA ACP transacylase"/>
    <property type="match status" value="1"/>
</dbReference>
<dbReference type="Gene3D" id="3.40.50.11460">
    <property type="match status" value="1"/>
</dbReference>
<dbReference type="Pfam" id="PF08659">
    <property type="entry name" value="KR"/>
    <property type="match status" value="1"/>
</dbReference>
<dbReference type="Gene3D" id="3.10.129.110">
    <property type="entry name" value="Polyketide synthase dehydratase"/>
    <property type="match status" value="1"/>
</dbReference>
<feature type="domain" description="Carrier" evidence="10">
    <location>
        <begin position="2006"/>
        <end position="2081"/>
    </location>
</feature>
<dbReference type="InterPro" id="IPR020807">
    <property type="entry name" value="PKS_DH"/>
</dbReference>
<dbReference type="PANTHER" id="PTHR43775:SF51">
    <property type="entry name" value="INACTIVE PHENOLPHTHIOCEROL SYNTHESIS POLYKETIDE SYNTHASE TYPE I PKS1-RELATED"/>
    <property type="match status" value="1"/>
</dbReference>
<dbReference type="Pfam" id="PF22953">
    <property type="entry name" value="SpnB_Rossmann"/>
    <property type="match status" value="1"/>
</dbReference>
<accession>A0ABV9W1Q7</accession>
<dbReference type="Gene3D" id="3.90.180.10">
    <property type="entry name" value="Medium-chain alcohol dehydrogenases, catalytic domain"/>
    <property type="match status" value="1"/>
</dbReference>
<dbReference type="CDD" id="cd00833">
    <property type="entry name" value="PKS"/>
    <property type="match status" value="1"/>
</dbReference>
<dbReference type="InterPro" id="IPR036291">
    <property type="entry name" value="NAD(P)-bd_dom_sf"/>
</dbReference>
<dbReference type="SMART" id="SM00829">
    <property type="entry name" value="PKS_ER"/>
    <property type="match status" value="1"/>
</dbReference>
<feature type="active site" description="Proton acceptor; for dehydratase activity" evidence="9">
    <location>
        <position position="958"/>
    </location>
</feature>
<evidence type="ECO:0000256" key="5">
    <source>
        <dbReference type="ARBA" id="ARBA00022679"/>
    </source>
</evidence>
<dbReference type="Pfam" id="PF08240">
    <property type="entry name" value="ADH_N"/>
    <property type="match status" value="1"/>
</dbReference>
<dbReference type="PROSITE" id="PS52004">
    <property type="entry name" value="KS3_2"/>
    <property type="match status" value="1"/>
</dbReference>
<comment type="pathway">
    <text evidence="2">Antibiotic biosynthesis.</text>
</comment>
<dbReference type="SMART" id="SM00827">
    <property type="entry name" value="PKS_AT"/>
    <property type="match status" value="1"/>
</dbReference>
<evidence type="ECO:0000256" key="9">
    <source>
        <dbReference type="PROSITE-ProRule" id="PRU01363"/>
    </source>
</evidence>
<evidence type="ECO:0000256" key="6">
    <source>
        <dbReference type="ARBA" id="ARBA00023194"/>
    </source>
</evidence>
<keyword evidence="7" id="KW-0511">Multifunctional enzyme</keyword>
<dbReference type="InterPro" id="IPR016036">
    <property type="entry name" value="Malonyl_transacylase_ACP-bd"/>
</dbReference>
<evidence type="ECO:0000256" key="2">
    <source>
        <dbReference type="ARBA" id="ARBA00004792"/>
    </source>
</evidence>
<dbReference type="InterPro" id="IPR015083">
    <property type="entry name" value="NorB/c/GfsB-D-like_docking"/>
</dbReference>
<evidence type="ECO:0000256" key="1">
    <source>
        <dbReference type="ARBA" id="ARBA00001957"/>
    </source>
</evidence>
<evidence type="ECO:0000259" key="10">
    <source>
        <dbReference type="PROSITE" id="PS50075"/>
    </source>
</evidence>
<dbReference type="InterPro" id="IPR013968">
    <property type="entry name" value="PKS_KR"/>
</dbReference>
<evidence type="ECO:0000259" key="12">
    <source>
        <dbReference type="PROSITE" id="PS52019"/>
    </source>
</evidence>
<dbReference type="InterPro" id="IPR011032">
    <property type="entry name" value="GroES-like_sf"/>
</dbReference>
<dbReference type="PANTHER" id="PTHR43775">
    <property type="entry name" value="FATTY ACID SYNTHASE"/>
    <property type="match status" value="1"/>
</dbReference>
<dbReference type="InterPro" id="IPR036736">
    <property type="entry name" value="ACP-like_sf"/>
</dbReference>
<dbReference type="InterPro" id="IPR001227">
    <property type="entry name" value="Ac_transferase_dom_sf"/>
</dbReference>
<dbReference type="EMBL" id="JBHSIU010000034">
    <property type="protein sequence ID" value="MFC5001323.1"/>
    <property type="molecule type" value="Genomic_DNA"/>
</dbReference>
<dbReference type="Pfam" id="PF00550">
    <property type="entry name" value="PP-binding"/>
    <property type="match status" value="1"/>
</dbReference>
<evidence type="ECO:0000256" key="8">
    <source>
        <dbReference type="ARBA" id="ARBA00023315"/>
    </source>
</evidence>
<dbReference type="Pfam" id="PF13602">
    <property type="entry name" value="ADH_zinc_N_2"/>
    <property type="match status" value="1"/>
</dbReference>
<dbReference type="SMART" id="SM00823">
    <property type="entry name" value="PKS_PP"/>
    <property type="match status" value="1"/>
</dbReference>
<dbReference type="SMART" id="SM00825">
    <property type="entry name" value="PKS_KS"/>
    <property type="match status" value="1"/>
</dbReference>
<dbReference type="InterPro" id="IPR049552">
    <property type="entry name" value="PKS_DH_N"/>
</dbReference>
<dbReference type="SUPFAM" id="SSF51735">
    <property type="entry name" value="NAD(P)-binding Rossmann-fold domains"/>
    <property type="match status" value="3"/>
</dbReference>
<dbReference type="Gene3D" id="1.10.1200.10">
    <property type="entry name" value="ACP-like"/>
    <property type="match status" value="1"/>
</dbReference>
<dbReference type="Pfam" id="PF21089">
    <property type="entry name" value="PKS_DH_N"/>
    <property type="match status" value="1"/>
</dbReference>
<evidence type="ECO:0000256" key="7">
    <source>
        <dbReference type="ARBA" id="ARBA00023268"/>
    </source>
</evidence>
<dbReference type="InterPro" id="IPR042104">
    <property type="entry name" value="PKS_dehydratase_sf"/>
</dbReference>
<dbReference type="InterPro" id="IPR032821">
    <property type="entry name" value="PKS_assoc"/>
</dbReference>
<dbReference type="InterPro" id="IPR020806">
    <property type="entry name" value="PKS_PP-bd"/>
</dbReference>
<reference evidence="14" key="1">
    <citation type="journal article" date="2019" name="Int. J. Syst. Evol. Microbiol.">
        <title>The Global Catalogue of Microorganisms (GCM) 10K type strain sequencing project: providing services to taxonomists for standard genome sequencing and annotation.</title>
        <authorList>
            <consortium name="The Broad Institute Genomics Platform"/>
            <consortium name="The Broad Institute Genome Sequencing Center for Infectious Disease"/>
            <person name="Wu L."/>
            <person name="Ma J."/>
        </authorList>
    </citation>
    <scope>NUCLEOTIDE SEQUENCE [LARGE SCALE GENOMIC DNA]</scope>
    <source>
        <strain evidence="14">CGMCC 4.7152</strain>
    </source>
</reference>
<dbReference type="RefSeq" id="WP_380118257.1">
    <property type="nucleotide sequence ID" value="NZ_JBHSIU010000034.1"/>
</dbReference>
<dbReference type="InterPro" id="IPR020843">
    <property type="entry name" value="ER"/>
</dbReference>
<dbReference type="PROSITE" id="PS00606">
    <property type="entry name" value="KS3_1"/>
    <property type="match status" value="1"/>
</dbReference>
<dbReference type="InterPro" id="IPR014031">
    <property type="entry name" value="Ketoacyl_synth_C"/>
</dbReference>
<dbReference type="InterPro" id="IPR013154">
    <property type="entry name" value="ADH-like_N"/>
</dbReference>
<evidence type="ECO:0000256" key="3">
    <source>
        <dbReference type="ARBA" id="ARBA00022450"/>
    </source>
</evidence>
<dbReference type="InterPro" id="IPR014043">
    <property type="entry name" value="Acyl_transferase_dom"/>
</dbReference>
<dbReference type="Pfam" id="PF14765">
    <property type="entry name" value="PS-DH"/>
    <property type="match status" value="1"/>
</dbReference>
<dbReference type="Pfam" id="PF08990">
    <property type="entry name" value="Docking"/>
    <property type="match status" value="1"/>
</dbReference>
<dbReference type="CDD" id="cd08956">
    <property type="entry name" value="KR_3_FAS_SDR_x"/>
    <property type="match status" value="1"/>
</dbReference>
<dbReference type="Gene3D" id="3.30.70.3290">
    <property type="match status" value="1"/>
</dbReference>
<dbReference type="InterPro" id="IPR049551">
    <property type="entry name" value="PKS_DH_C"/>
</dbReference>
<keyword evidence="6" id="KW-0045">Antibiotic biosynthesis</keyword>
<name>A0ABV9W1Q7_9ACTN</name>
<dbReference type="InterPro" id="IPR018201">
    <property type="entry name" value="Ketoacyl_synth_AS"/>
</dbReference>
<dbReference type="Pfam" id="PF00109">
    <property type="entry name" value="ketoacyl-synt"/>
    <property type="match status" value="1"/>
</dbReference>
<comment type="cofactor">
    <cofactor evidence="1">
        <name>pantetheine 4'-phosphate</name>
        <dbReference type="ChEBI" id="CHEBI:47942"/>
    </cofactor>
</comment>
<dbReference type="InterPro" id="IPR006162">
    <property type="entry name" value="Ppantetheine_attach_site"/>
</dbReference>
<sequence>MTTSTDQIVAALRASLKENEQLRRQQSRLTDRFHEPIAIVGMGCRYPGGVSTPEQLWQLLSDGTDAISAFPGDRGWDVDSLYDPDPERTGTTYAREGGFLHDAADFDAEFFRISPREALAIDPQQRLLLETAWEALEDGGIDPATLRKSRTGVFAGVMYNDYGARMQPMPPEFEGFIGTGSAGSIASGRIAYTFGFEGPAVTVDTACSSSLVAIHLAAQSLRQGECALALAGGVTVMATPRLFVEFSRQRGLAPDGRCKPFAAAADGTGWGEGAGLLLLERLSDAERNGHPVLAVISGSSVNQDGTSSQLTAPNGPSQRRVIREALTAARLEPSDVDAVEAHGTGTTLGDPIEAQALLATYGQDRPTGRPLFLGSVKSNIGHAQAAAGVAGIIKMVLALRHGMLPRTLHVDAPTPHVDWTTGEIALLTEARPWPAGARIRRAGVSSFGISGTNAHVIVEEAPVPGTPAPAAVAGDRNAPWLLSARTAPALRAQAARLRDLVTDRSDLDPAGVAAALATTRAVLDHRAVVIGDDRAAVLDALAEGNAPAGAVTGVAAGDPGRVVFVFPGQGSQWVGMAGGLLDASGEFRDRIAECAEALSPHTDWDLLPVLRGEPGAASLERVDVVQPALFAVMVALARLWQAHGVQPDAVAGHSQGEIAAAHIAGVLSLPDAARVVALRSRALGALAGTGAMASVPLPADQVQARLDTAGGVTIAAVNGPAATVVAGTPEGVAALVAGCQADGVDARAVPVDYASHCDHVEAVREVLLTSLAGITARPAQIAFYSTVDGEEPEPTVLDAGYWYRNLRRTVRLADVTRLLHERGHRVFVEISPHPILTMPIQATLDEREDAAPGFTVGTLRRDEGGLGRFLASLAQVHVGGVPVDWRIPPGPHVDLPTYAFQRDRFWLPTPAGAGDVTSAGLTSTTHPLLGAAITLADGDATVLTGRLSLHAQPWLAQHAVFGRILLPAAALVDLAVYAGDGAGCDRVEELTLSAPLLLPATGGLALQVTVGAADATGRHPIAVHSRADADEGGADRPWTMHATGLLAAADPADQPDPGPGALAGVWPPPGATAIPLDEHYEGLDRRGYGYGPLFRGLRAAWRLGEEVYAEVQLPDGTDAAGFGLHPALLDAALHAAGLTGAEPIGEDEVLLPFSWSDTALLASGATGLRVRVSPAGAGSVAMELADPAGGPVARIGGLAVRPIKAAALATVHEPHHDWLFHLDWAAAPDAVAGPEAPLRAVISGDDPYGLATQLPPDAAGEAEVTIATLPIPDGDLPDRVRAAVRSALDLLREHLAAVRTRLVLVTTGAVRVVPGDDVRADPAAAAAWGLVRSAQSEHPGRLTLLDLDRDPASAAALGAALALDEPQLAVRHGAVHVARLARADTAPALPLPDAPAWQLHWQEDSTGGGTPDNLLLRAWPEATQPLEPGQVRIAVRAGGLNFRDVLISLGLVRNDGRPLGGEAAGVVLETGPGVGEFSPGDRVMGLVSGIGPVAITDHRLLTRMPPHCTFAEAATIPVVYLTAYYGLVDLAKIQPGEALLLHAATGGVGMATIQLARHWGVEVFATASLRKWDTLRALGFDDAHIASSRTLEFADAFLTATGGRGVDVVLNSLAKEYVEESLRLLPRGGRFLEMGKTDIRDPQDIAAGHPGVTYQAYDLMDGGPDRVKQMLDELSALFEDGTLRPLPVTAWDVRRAPEAFRYLSQARHTGKVVLTVPSTLDPDGTVLITGGTGVLGGLVARRLVAEHGARHLLLAGRRGPAAEGAEALRDELTAAGARVTIAACDIADRAALATLLAGVPAAHPLTAVVHAAGVLDDATVDALTPEQVDRVLRPKVDAAWHLHELTDQLPLDAFILFSSAAGTLGGPGQGNYAAANAALDALAVHRRGRGLPALALAWGLWAEASGMTGHLGRADLARLGRTGMLALSTAEGLDLFAAALPSALPVLAPVRVDARALRAQVEAGVAPPILRGLVRGAARRSATGVTVDASALARRLAAVSRDEGRAILLELVRTQVATVLGHSSGAEVDAGRAFKDFGFDSLTAVELRNRLNAAVGLRLPVTMVFDYPTPAALAGFLHGAVAPADEDAAATAALAEIGRLEARIMALQPGGEAERRIEERLRGLLWKWSDRLTPAAVEPAAEEDLSVASDDELFAVLDGELGG</sequence>
<dbReference type="Gene3D" id="3.40.366.10">
    <property type="entry name" value="Malonyl-Coenzyme A Acyl Carrier Protein, domain 2"/>
    <property type="match status" value="1"/>
</dbReference>
<dbReference type="Gene3D" id="3.40.47.10">
    <property type="match status" value="1"/>
</dbReference>
<keyword evidence="4" id="KW-0597">Phosphoprotein</keyword>
<dbReference type="InterPro" id="IPR020841">
    <property type="entry name" value="PKS_Beta-ketoAc_synthase_dom"/>
</dbReference>
<keyword evidence="3" id="KW-0596">Phosphopantetheine</keyword>
<dbReference type="Pfam" id="PF16197">
    <property type="entry name" value="KAsynt_C_assoc"/>
    <property type="match status" value="1"/>
</dbReference>
<feature type="domain" description="PKS/mFAS DH" evidence="12">
    <location>
        <begin position="926"/>
        <end position="1209"/>
    </location>
</feature>
<dbReference type="SMART" id="SM01294">
    <property type="entry name" value="PKS_PP_betabranch"/>
    <property type="match status" value="1"/>
</dbReference>
<evidence type="ECO:0000256" key="4">
    <source>
        <dbReference type="ARBA" id="ARBA00022553"/>
    </source>
</evidence>